<evidence type="ECO:0000256" key="2">
    <source>
        <dbReference type="SAM" id="SignalP"/>
    </source>
</evidence>
<feature type="region of interest" description="Disordered" evidence="1">
    <location>
        <begin position="41"/>
        <end position="62"/>
    </location>
</feature>
<evidence type="ECO:0000256" key="1">
    <source>
        <dbReference type="SAM" id="MobiDB-lite"/>
    </source>
</evidence>
<proteinExistence type="predicted"/>
<keyword evidence="4" id="KW-1185">Reference proteome</keyword>
<sequence>MVPFRLTVLLVTAAVPAVALKAEASVDLEALLDIAIHRSGKSDGAQTGATEVESLGEGSDASVTLSPQERAALHASKFEKEFVVALDVSEAHKKSVGVVLNLDTDYEPVSVRKIRKTGILEAWNKLHPDKAILVGDEIMKVNDIMWHHNSGTFAKRIQGQFLASRGRVPGARNTLTLIIQRPRKKQEHREQSQREDLHRQLYSKEFVAEIPLKGVLPDDSLNQAMGWKL</sequence>
<organism evidence="3 4">
    <name type="scientific">Prorocentrum cordatum</name>
    <dbReference type="NCBI Taxonomy" id="2364126"/>
    <lineage>
        <taxon>Eukaryota</taxon>
        <taxon>Sar</taxon>
        <taxon>Alveolata</taxon>
        <taxon>Dinophyceae</taxon>
        <taxon>Prorocentrales</taxon>
        <taxon>Prorocentraceae</taxon>
        <taxon>Prorocentrum</taxon>
    </lineage>
</organism>
<reference evidence="3" key="1">
    <citation type="submission" date="2023-10" db="EMBL/GenBank/DDBJ databases">
        <authorList>
            <person name="Chen Y."/>
            <person name="Shah S."/>
            <person name="Dougan E. K."/>
            <person name="Thang M."/>
            <person name="Chan C."/>
        </authorList>
    </citation>
    <scope>NUCLEOTIDE SEQUENCE [LARGE SCALE GENOMIC DNA]</scope>
</reference>
<evidence type="ECO:0000313" key="4">
    <source>
        <dbReference type="Proteomes" id="UP001189429"/>
    </source>
</evidence>
<dbReference type="EMBL" id="CAUYUJ010022622">
    <property type="protein sequence ID" value="CAK0911650.1"/>
    <property type="molecule type" value="Genomic_DNA"/>
</dbReference>
<evidence type="ECO:0008006" key="5">
    <source>
        <dbReference type="Google" id="ProtNLM"/>
    </source>
</evidence>
<dbReference type="Proteomes" id="UP001189429">
    <property type="component" value="Unassembled WGS sequence"/>
</dbReference>
<feature type="non-terminal residue" evidence="3">
    <location>
        <position position="1"/>
    </location>
</feature>
<comment type="caution">
    <text evidence="3">The sequence shown here is derived from an EMBL/GenBank/DDBJ whole genome shotgun (WGS) entry which is preliminary data.</text>
</comment>
<gene>
    <name evidence="3" type="ORF">PCOR1329_LOCUS85480</name>
</gene>
<accession>A0ABN9YFL6</accession>
<feature type="chain" id="PRO_5045626891" description="PDZ domain-containing protein" evidence="2">
    <location>
        <begin position="20"/>
        <end position="229"/>
    </location>
</feature>
<protein>
    <recommendedName>
        <fullName evidence="5">PDZ domain-containing protein</fullName>
    </recommendedName>
</protein>
<feature type="non-terminal residue" evidence="3">
    <location>
        <position position="229"/>
    </location>
</feature>
<evidence type="ECO:0000313" key="3">
    <source>
        <dbReference type="EMBL" id="CAK0911650.1"/>
    </source>
</evidence>
<feature type="signal peptide" evidence="2">
    <location>
        <begin position="1"/>
        <end position="19"/>
    </location>
</feature>
<keyword evidence="2" id="KW-0732">Signal</keyword>
<name>A0ABN9YFL6_9DINO</name>